<evidence type="ECO:0000256" key="1">
    <source>
        <dbReference type="ARBA" id="ARBA00022598"/>
    </source>
</evidence>
<evidence type="ECO:0000256" key="4">
    <source>
        <dbReference type="SAM" id="Phobius"/>
    </source>
</evidence>
<dbReference type="GeneID" id="77266947"/>
<dbReference type="Gene3D" id="3.90.190.20">
    <property type="entry name" value="Mur ligase, C-terminal domain"/>
    <property type="match status" value="1"/>
</dbReference>
<dbReference type="GO" id="GO:0005524">
    <property type="term" value="F:ATP binding"/>
    <property type="evidence" value="ECO:0007669"/>
    <property type="project" value="UniProtKB-KW"/>
</dbReference>
<feature type="transmembrane region" description="Helical" evidence="4">
    <location>
        <begin position="6"/>
        <end position="30"/>
    </location>
</feature>
<protein>
    <submittedName>
        <fullName evidence="6">UDP-N-acetylmuramoyl-tripeptide--D-alanyl-D-alanine ligase</fullName>
    </submittedName>
</protein>
<feature type="transmembrane region" description="Helical" evidence="4">
    <location>
        <begin position="97"/>
        <end position="116"/>
    </location>
</feature>
<dbReference type="RefSeq" id="WP_099460790.1">
    <property type="nucleotide sequence ID" value="NZ_CP041617.1"/>
</dbReference>
<reference evidence="7" key="1">
    <citation type="submission" date="2015-06" db="EMBL/GenBank/DDBJ databases">
        <authorList>
            <person name="Parisi A."/>
            <person name="Chiara M."/>
            <person name="Florio D."/>
            <person name="Miccolupo A."/>
            <person name="Manzari C."/>
            <person name="Mion D."/>
            <person name="Caruso M."/>
            <person name="D'erchia A.M."/>
            <person name="Zanoni R."/>
        </authorList>
    </citation>
    <scope>NUCLEOTIDE SEQUENCE [LARGE SCALE GENOMIC DNA]</scope>
    <source>
        <strain evidence="7">73/13</strain>
    </source>
</reference>
<dbReference type="Gene3D" id="3.40.1190.10">
    <property type="entry name" value="Mur-like, catalytic domain"/>
    <property type="match status" value="1"/>
</dbReference>
<evidence type="ECO:0000256" key="3">
    <source>
        <dbReference type="ARBA" id="ARBA00022840"/>
    </source>
</evidence>
<dbReference type="InterPro" id="IPR036615">
    <property type="entry name" value="Mur_ligase_C_dom_sf"/>
</dbReference>
<organism evidence="6 7">
    <name type="scientific">Campylobacter vulpis</name>
    <dbReference type="NCBI Taxonomy" id="1655500"/>
    <lineage>
        <taxon>Bacteria</taxon>
        <taxon>Pseudomonadati</taxon>
        <taxon>Campylobacterota</taxon>
        <taxon>Epsilonproteobacteria</taxon>
        <taxon>Campylobacterales</taxon>
        <taxon>Campylobacteraceae</taxon>
        <taxon>Campylobacter</taxon>
    </lineage>
</organism>
<dbReference type="SUPFAM" id="SSF53244">
    <property type="entry name" value="MurD-like peptide ligases, peptide-binding domain"/>
    <property type="match status" value="1"/>
</dbReference>
<dbReference type="PANTHER" id="PTHR43024:SF1">
    <property type="entry name" value="UDP-N-ACETYLMURAMOYL-TRIPEPTIDE--D-ALANYL-D-ALANINE LIGASE"/>
    <property type="match status" value="1"/>
</dbReference>
<dbReference type="AlphaFoldDB" id="A0A2G4R7I9"/>
<keyword evidence="3" id="KW-0067">ATP-binding</keyword>
<comment type="caution">
    <text evidence="6">The sequence shown here is derived from an EMBL/GenBank/DDBJ whole genome shotgun (WGS) entry which is preliminary data.</text>
</comment>
<dbReference type="GO" id="GO:0016881">
    <property type="term" value="F:acid-amino acid ligase activity"/>
    <property type="evidence" value="ECO:0007669"/>
    <property type="project" value="InterPro"/>
</dbReference>
<dbReference type="Pfam" id="PF08245">
    <property type="entry name" value="Mur_ligase_M"/>
    <property type="match status" value="1"/>
</dbReference>
<feature type="domain" description="Mur ligase central" evidence="5">
    <location>
        <begin position="162"/>
        <end position="336"/>
    </location>
</feature>
<evidence type="ECO:0000313" key="7">
    <source>
        <dbReference type="Proteomes" id="UP000237472"/>
    </source>
</evidence>
<dbReference type="Proteomes" id="UP000237472">
    <property type="component" value="Unassembled WGS sequence"/>
</dbReference>
<name>A0A2G4R7I9_9BACT</name>
<evidence type="ECO:0000313" key="6">
    <source>
        <dbReference type="EMBL" id="PHY92510.1"/>
    </source>
</evidence>
<dbReference type="OrthoDB" id="9801978at2"/>
<keyword evidence="4" id="KW-0812">Transmembrane</keyword>
<dbReference type="SUPFAM" id="SSF53623">
    <property type="entry name" value="MurD-like peptide ligases, catalytic domain"/>
    <property type="match status" value="1"/>
</dbReference>
<keyword evidence="4" id="KW-1133">Transmembrane helix</keyword>
<dbReference type="InterPro" id="IPR051046">
    <property type="entry name" value="MurCDEF_CellWall_CoF430Synth"/>
</dbReference>
<sequence length="477" mass="54966">MLHSIYFLNTLLFNFCVAFYLILALQWYSYKLKRLVFHYHKPLLHLYFLGLPYLIFITSLGFSWFSLAYFVLIHTPILYFWHKGIDKKLVFTAKVKWFFCFVFAFNVLFSILSLRFSFLFNLLSLPCALLSLKILDLLQARYFLKKAKQKILKNNHLTIILITASFGKTSIKNFLYELLKDDFITHKSPRSVNTLMGIVKDINENLQENTQIYIAEAGARLKGDILELSLFLEPQICIVGEIGGAHLEYFKNIETIRETKLEALQSKRLKQAFLHSSTLKNDEEKIQIYDSLLLQTHSSLEGLNFSMRLNEKEKKFQSKILGEFNAENLCACVCCANFLGVKLETIKKQISHLKAVEHRLQIISKEPKFIIDDGFNGNFKGMSESYVLAKSYQGRRILVTPGIIEGSKEDNIKLAKIINESFDLAIISAHINAALFEKELKINKIILKEKAELVKVLAKHTKNGDLILFSNDAPSYL</sequence>
<keyword evidence="4" id="KW-0472">Membrane</keyword>
<proteinExistence type="predicted"/>
<accession>A0A2G4R7I9</accession>
<evidence type="ECO:0000256" key="2">
    <source>
        <dbReference type="ARBA" id="ARBA00022741"/>
    </source>
</evidence>
<dbReference type="EMBL" id="LDWY01000001">
    <property type="protein sequence ID" value="PHY92510.1"/>
    <property type="molecule type" value="Genomic_DNA"/>
</dbReference>
<dbReference type="PANTHER" id="PTHR43024">
    <property type="entry name" value="UDP-N-ACETYLMURAMOYL-TRIPEPTIDE--D-ALANYL-D-ALANINE LIGASE"/>
    <property type="match status" value="1"/>
</dbReference>
<evidence type="ECO:0000259" key="5">
    <source>
        <dbReference type="Pfam" id="PF08245"/>
    </source>
</evidence>
<keyword evidence="1 6" id="KW-0436">Ligase</keyword>
<keyword evidence="2" id="KW-0547">Nucleotide-binding</keyword>
<dbReference type="InterPro" id="IPR013221">
    <property type="entry name" value="Mur_ligase_cen"/>
</dbReference>
<gene>
    <name evidence="6" type="ORF">AA994_00240</name>
</gene>
<dbReference type="InterPro" id="IPR036565">
    <property type="entry name" value="Mur-like_cat_sf"/>
</dbReference>